<protein>
    <submittedName>
        <fullName evidence="1">Uncharacterized protein</fullName>
    </submittedName>
</protein>
<reference evidence="1 2" key="1">
    <citation type="journal article" date="2022" name="G3 (Bethesda)">
        <title>Evaluating Illumina-, Nanopore-, and PacBio-based genome assembly strategies with the bald notothen, Trematomus borchgrevinki.</title>
        <authorList>
            <person name="Rayamajhi N."/>
            <person name="Cheng C.C."/>
            <person name="Catchen J.M."/>
        </authorList>
    </citation>
    <scope>NUCLEOTIDE SEQUENCE [LARGE SCALE GENOMIC DNA]</scope>
    <source>
        <strain evidence="1">AGRC-2024</strain>
    </source>
</reference>
<sequence>MLNRKALRRVTKIAQRIIGVPLPAIEDIQGIRCLQRVHNIFKDTSHPANYLFVLLPSGRRLRSLRSKTSRFRVSFFPRAVTLLNSAP</sequence>
<dbReference type="Proteomes" id="UP001619887">
    <property type="component" value="Unassembled WGS sequence"/>
</dbReference>
<accession>A0ABD2FK58</accession>
<dbReference type="AlphaFoldDB" id="A0ABD2FK58"/>
<proteinExistence type="predicted"/>
<organism evidence="1 2">
    <name type="scientific">Pagothenia borchgrevinki</name>
    <name type="common">Bald rockcod</name>
    <name type="synonym">Trematomus borchgrevinki</name>
    <dbReference type="NCBI Taxonomy" id="8213"/>
    <lineage>
        <taxon>Eukaryota</taxon>
        <taxon>Metazoa</taxon>
        <taxon>Chordata</taxon>
        <taxon>Craniata</taxon>
        <taxon>Vertebrata</taxon>
        <taxon>Euteleostomi</taxon>
        <taxon>Actinopterygii</taxon>
        <taxon>Neopterygii</taxon>
        <taxon>Teleostei</taxon>
        <taxon>Neoteleostei</taxon>
        <taxon>Acanthomorphata</taxon>
        <taxon>Eupercaria</taxon>
        <taxon>Perciformes</taxon>
        <taxon>Notothenioidei</taxon>
        <taxon>Nototheniidae</taxon>
        <taxon>Pagothenia</taxon>
    </lineage>
</organism>
<dbReference type="EMBL" id="JBIYXZ010002089">
    <property type="protein sequence ID" value="KAL3042001.1"/>
    <property type="molecule type" value="Genomic_DNA"/>
</dbReference>
<name>A0ABD2FK58_PAGBO</name>
<evidence type="ECO:0000313" key="1">
    <source>
        <dbReference type="EMBL" id="KAL3042001.1"/>
    </source>
</evidence>
<comment type="caution">
    <text evidence="1">The sequence shown here is derived from an EMBL/GenBank/DDBJ whole genome shotgun (WGS) entry which is preliminary data.</text>
</comment>
<keyword evidence="2" id="KW-1185">Reference proteome</keyword>
<evidence type="ECO:0000313" key="2">
    <source>
        <dbReference type="Proteomes" id="UP001619887"/>
    </source>
</evidence>
<reference evidence="1 2" key="2">
    <citation type="journal article" date="2024" name="G3 (Bethesda)">
        <title>The genome of the cryopelagic Antarctic bald notothen, Trematomus borchgrevinki.</title>
        <authorList>
            <person name="Rayamajhi N."/>
            <person name="Rivera-Colon A.G."/>
            <person name="Minhas B.F."/>
            <person name="Cheng C.C."/>
            <person name="Catchen J.M."/>
        </authorList>
    </citation>
    <scope>NUCLEOTIDE SEQUENCE [LARGE SCALE GENOMIC DNA]</scope>
    <source>
        <strain evidence="1">AGRC-2024</strain>
    </source>
</reference>
<gene>
    <name evidence="1" type="ORF">OYC64_020043</name>
</gene>